<keyword evidence="3" id="KW-1185">Reference proteome</keyword>
<evidence type="ECO:0000256" key="1">
    <source>
        <dbReference type="RuleBase" id="RU362001"/>
    </source>
</evidence>
<evidence type="ECO:0000313" key="3">
    <source>
        <dbReference type="Proteomes" id="UP001596098"/>
    </source>
</evidence>
<dbReference type="Proteomes" id="UP001596098">
    <property type="component" value="Unassembled WGS sequence"/>
</dbReference>
<dbReference type="NCBIfam" id="TIGR03930">
    <property type="entry name" value="WXG100_ESAT6"/>
    <property type="match status" value="1"/>
</dbReference>
<comment type="caution">
    <text evidence="2">The sequence shown here is derived from an EMBL/GenBank/DDBJ whole genome shotgun (WGS) entry which is preliminary data.</text>
</comment>
<organism evidence="2 3">
    <name type="scientific">Nocardioides yefusunii</name>
    <dbReference type="NCBI Taxonomy" id="2500546"/>
    <lineage>
        <taxon>Bacteria</taxon>
        <taxon>Bacillati</taxon>
        <taxon>Actinomycetota</taxon>
        <taxon>Actinomycetes</taxon>
        <taxon>Propionibacteriales</taxon>
        <taxon>Nocardioidaceae</taxon>
        <taxon>Nocardioides</taxon>
    </lineage>
</organism>
<dbReference type="RefSeq" id="WP_164878653.1">
    <property type="nucleotide sequence ID" value="NZ_CP034929.1"/>
</dbReference>
<dbReference type="EMBL" id="JBHSQI010000005">
    <property type="protein sequence ID" value="MFC6153856.1"/>
    <property type="molecule type" value="Genomic_DNA"/>
</dbReference>
<name>A0ABW1QZQ4_9ACTN</name>
<accession>A0ABW1QZQ4</accession>
<proteinExistence type="inferred from homology"/>
<dbReference type="Pfam" id="PF06013">
    <property type="entry name" value="WXG100"/>
    <property type="match status" value="1"/>
</dbReference>
<sequence>MSFDGIMVDHGSLDQASADLGSAARKIRSRLDELESQLAPLAEQWSGEARESYATAKRTWDQALAEMVTLLSDVSLAVADSNDAFRAADRRGAARFS</sequence>
<protein>
    <recommendedName>
        <fullName evidence="1">ESAT-6-like protein</fullName>
    </recommendedName>
</protein>
<dbReference type="Gene3D" id="1.10.287.1060">
    <property type="entry name" value="ESAT-6-like"/>
    <property type="match status" value="1"/>
</dbReference>
<gene>
    <name evidence="2" type="ORF">ACFPWU_09310</name>
</gene>
<comment type="similarity">
    <text evidence="1">Belongs to the WXG100 family.</text>
</comment>
<evidence type="ECO:0000313" key="2">
    <source>
        <dbReference type="EMBL" id="MFC6153856.1"/>
    </source>
</evidence>
<dbReference type="InterPro" id="IPR010310">
    <property type="entry name" value="T7SS_ESAT-6-like"/>
</dbReference>
<dbReference type="InterPro" id="IPR036689">
    <property type="entry name" value="ESAT-6-like_sf"/>
</dbReference>
<dbReference type="SUPFAM" id="SSF140453">
    <property type="entry name" value="EsxAB dimer-like"/>
    <property type="match status" value="1"/>
</dbReference>
<reference evidence="3" key="1">
    <citation type="journal article" date="2019" name="Int. J. Syst. Evol. Microbiol.">
        <title>The Global Catalogue of Microorganisms (GCM) 10K type strain sequencing project: providing services to taxonomists for standard genome sequencing and annotation.</title>
        <authorList>
            <consortium name="The Broad Institute Genomics Platform"/>
            <consortium name="The Broad Institute Genome Sequencing Center for Infectious Disease"/>
            <person name="Wu L."/>
            <person name="Ma J."/>
        </authorList>
    </citation>
    <scope>NUCLEOTIDE SEQUENCE [LARGE SCALE GENOMIC DNA]</scope>
    <source>
        <strain evidence="3">DFY28</strain>
    </source>
</reference>